<gene>
    <name evidence="1" type="ORF">ND855_04580</name>
</gene>
<dbReference type="SUPFAM" id="SSF52266">
    <property type="entry name" value="SGNH hydrolase"/>
    <property type="match status" value="1"/>
</dbReference>
<dbReference type="Proteomes" id="UP001208794">
    <property type="component" value="Unassembled WGS sequence"/>
</dbReference>
<organism evidence="1 2">
    <name type="scientific">Leptospira paudalimensis</name>
    <dbReference type="NCBI Taxonomy" id="2950024"/>
    <lineage>
        <taxon>Bacteria</taxon>
        <taxon>Pseudomonadati</taxon>
        <taxon>Spirochaetota</taxon>
        <taxon>Spirochaetia</taxon>
        <taxon>Leptospirales</taxon>
        <taxon>Leptospiraceae</taxon>
        <taxon>Leptospira</taxon>
    </lineage>
</organism>
<proteinExistence type="predicted"/>
<evidence type="ECO:0000313" key="1">
    <source>
        <dbReference type="EMBL" id="MCW7503393.1"/>
    </source>
</evidence>
<dbReference type="EMBL" id="JAMQPR010000001">
    <property type="protein sequence ID" value="MCW7503393.1"/>
    <property type="molecule type" value="Genomic_DNA"/>
</dbReference>
<accession>A0ABT3M4V2</accession>
<name>A0ABT3M4V2_9LEPT</name>
<keyword evidence="2" id="KW-1185">Reference proteome</keyword>
<sequence length="412" mass="47477">MILNWKRWGAIVLFFPFALLSLEGIFRLANPPALRYYRDVKLLHAYHPEYGVTLAPNESRFVRHYADLWQGQFTTNSLGLRGLEEPIAEKPKLVCLGDSLVMGFGVSDEDTFCSKLNGYEENGTEYQSLNFGVDAYGSLGSYKRLKDLSNKIPNIKKVLFFISPNDFTMPEELRAQGILPDDENDALHENDQEWKNKFRIQFELTRVSYLLQALKLAYEQTKVKWAQTKYIMKVDSNQIMESPLQYLKEAFIIPVKKVTCDNSDTFICPTPIPNLQIQCSDTPINTNDLEPLPETTTRAYDQMIQFSKDKGFELIPVLLPMQIEEVYCRQLGKFNRLGNYALRAKRYLESKRIRTLEILPYTDNMCGREFTIHGKTKKAGIQDYYIPGDGHLTKLGNLWASESIRSALKEKK</sequence>
<dbReference type="NCBIfam" id="NF047475">
    <property type="entry name" value="GDSL_LA_2490"/>
    <property type="match status" value="1"/>
</dbReference>
<comment type="caution">
    <text evidence="1">The sequence shown here is derived from an EMBL/GenBank/DDBJ whole genome shotgun (WGS) entry which is preliminary data.</text>
</comment>
<dbReference type="InterPro" id="IPR036514">
    <property type="entry name" value="SGNH_hydro_sf"/>
</dbReference>
<dbReference type="Gene3D" id="3.40.50.1110">
    <property type="entry name" value="SGNH hydrolase"/>
    <property type="match status" value="1"/>
</dbReference>
<protein>
    <submittedName>
        <fullName evidence="1">Lipase</fullName>
    </submittedName>
</protein>
<evidence type="ECO:0000313" key="2">
    <source>
        <dbReference type="Proteomes" id="UP001208794"/>
    </source>
</evidence>
<reference evidence="1 2" key="1">
    <citation type="submission" date="2022-06" db="EMBL/GenBank/DDBJ databases">
        <title>Leptospira isolates from biofilms formed at urban environments.</title>
        <authorList>
            <person name="Ribeiro P.S."/>
            <person name="Sousa T."/>
            <person name="Carvalho N."/>
            <person name="Aburjaile F."/>
            <person name="Neves F."/>
            <person name="Oliveira D."/>
            <person name="Blanco L."/>
            <person name="Lima J."/>
            <person name="Costa F."/>
            <person name="Brenig B."/>
            <person name="Soares S."/>
            <person name="Ramos R."/>
            <person name="Goes-Neto A."/>
            <person name="Matiuzzi M."/>
            <person name="Azevedo V."/>
            <person name="Ristow P."/>
        </authorList>
    </citation>
    <scope>NUCLEOTIDE SEQUENCE [LARGE SCALE GENOMIC DNA]</scope>
    <source>
        <strain evidence="1 2">VSF14</strain>
    </source>
</reference>
<dbReference type="RefSeq" id="WP_265357383.1">
    <property type="nucleotide sequence ID" value="NZ_JAMQPR010000001.1"/>
</dbReference>